<gene>
    <name evidence="2" type="ORF">HKBW3S03_02236</name>
</gene>
<organism evidence="2 3">
    <name type="scientific">Candidatus Hakubella thermalkaliphila</name>
    <dbReference type="NCBI Taxonomy" id="2754717"/>
    <lineage>
        <taxon>Bacteria</taxon>
        <taxon>Bacillati</taxon>
        <taxon>Actinomycetota</taxon>
        <taxon>Actinomycetota incertae sedis</taxon>
        <taxon>Candidatus Hakubellales</taxon>
        <taxon>Candidatus Hakubellaceae</taxon>
        <taxon>Candidatus Hakubella</taxon>
    </lineage>
</organism>
<dbReference type="RefSeq" id="WP_275942690.1">
    <property type="nucleotide sequence ID" value="NZ_BLRU01000646.1"/>
</dbReference>
<dbReference type="GO" id="GO:0016874">
    <property type="term" value="F:ligase activity"/>
    <property type="evidence" value="ECO:0007669"/>
    <property type="project" value="UniProtKB-KW"/>
</dbReference>
<accession>A0A6V8NN59</accession>
<feature type="non-terminal residue" evidence="2">
    <location>
        <position position="1"/>
    </location>
</feature>
<dbReference type="Gene3D" id="3.40.50.10300">
    <property type="entry name" value="CoaB-like"/>
    <property type="match status" value="1"/>
</dbReference>
<dbReference type="SUPFAM" id="SSF102645">
    <property type="entry name" value="CoaB-like"/>
    <property type="match status" value="1"/>
</dbReference>
<name>A0A6V8NN59_9ACTN</name>
<sequence>YQEALRVFPEVDVVVMAAAVSDFYPAEKEEEKISKKERKELTLTLLPTPDILAEMGKGKEKQFLVGFSAETDQALERAREKMRDKGLNMIVVNDISRKDIGFGSEFNQVTILHQDGGQRESPRAHKRLISRAIMDEIVARLSDLNTP</sequence>
<dbReference type="Pfam" id="PF04127">
    <property type="entry name" value="DFP"/>
    <property type="match status" value="1"/>
</dbReference>
<dbReference type="GO" id="GO:0015937">
    <property type="term" value="P:coenzyme A biosynthetic process"/>
    <property type="evidence" value="ECO:0007669"/>
    <property type="project" value="UniProtKB-ARBA"/>
</dbReference>
<reference evidence="2 3" key="1">
    <citation type="journal article" date="2020" name="Front. Microbiol.">
        <title>Single-cell genomics of novel Actinobacteria with the Wood-Ljungdahl pathway discovered in a serpentinizing system.</title>
        <authorList>
            <person name="Merino N."/>
            <person name="Kawai M."/>
            <person name="Boyd E.S."/>
            <person name="Colman D.R."/>
            <person name="McGlynn S.E."/>
            <person name="Nealson K.H."/>
            <person name="Kurokawa K."/>
            <person name="Hongoh Y."/>
        </authorList>
    </citation>
    <scope>NUCLEOTIDE SEQUENCE [LARGE SCALE GENOMIC DNA]</scope>
    <source>
        <strain evidence="2 3">S03</strain>
    </source>
</reference>
<dbReference type="InterPro" id="IPR007085">
    <property type="entry name" value="DNA/pantothenate-metab_flavo_C"/>
</dbReference>
<evidence type="ECO:0000313" key="2">
    <source>
        <dbReference type="EMBL" id="GFP20730.1"/>
    </source>
</evidence>
<comment type="caution">
    <text evidence="2">The sequence shown here is derived from an EMBL/GenBank/DDBJ whole genome shotgun (WGS) entry which is preliminary data.</text>
</comment>
<proteinExistence type="predicted"/>
<evidence type="ECO:0000313" key="3">
    <source>
        <dbReference type="Proteomes" id="UP000574717"/>
    </source>
</evidence>
<dbReference type="Proteomes" id="UP000574717">
    <property type="component" value="Unassembled WGS sequence"/>
</dbReference>
<dbReference type="InterPro" id="IPR035929">
    <property type="entry name" value="CoaB-like_sf"/>
</dbReference>
<feature type="domain" description="DNA/pantothenate metabolism flavoprotein C-terminal" evidence="1">
    <location>
        <begin position="2"/>
        <end position="139"/>
    </location>
</feature>
<dbReference type="AlphaFoldDB" id="A0A6V8NN59"/>
<dbReference type="EMBL" id="BLRU01000646">
    <property type="protein sequence ID" value="GFP20730.1"/>
    <property type="molecule type" value="Genomic_DNA"/>
</dbReference>
<keyword evidence="2" id="KW-0436">Ligase</keyword>
<protein>
    <submittedName>
        <fullName evidence="2">Phosphopantothenoylcysteine decarboxylase / phosphopantothenate---cysteine ligase</fullName>
    </submittedName>
</protein>
<evidence type="ECO:0000259" key="1">
    <source>
        <dbReference type="Pfam" id="PF04127"/>
    </source>
</evidence>